<protein>
    <submittedName>
        <fullName evidence="2">DNA-binding MarR family transcriptional regulator</fullName>
    </submittedName>
</protein>
<dbReference type="PANTHER" id="PTHR33164:SF106">
    <property type="entry name" value="TRANSCRIPTIONAL REGULATORY PROTEIN"/>
    <property type="match status" value="1"/>
</dbReference>
<dbReference type="GO" id="GO:0003677">
    <property type="term" value="F:DNA binding"/>
    <property type="evidence" value="ECO:0007669"/>
    <property type="project" value="UniProtKB-KW"/>
</dbReference>
<dbReference type="RefSeq" id="WP_184959258.1">
    <property type="nucleotide sequence ID" value="NZ_JACHIN010000001.1"/>
</dbReference>
<organism evidence="2 3">
    <name type="scientific">Nonomuraea endophytica</name>
    <dbReference type="NCBI Taxonomy" id="714136"/>
    <lineage>
        <taxon>Bacteria</taxon>
        <taxon>Bacillati</taxon>
        <taxon>Actinomycetota</taxon>
        <taxon>Actinomycetes</taxon>
        <taxon>Streptosporangiales</taxon>
        <taxon>Streptosporangiaceae</taxon>
        <taxon>Nonomuraea</taxon>
    </lineage>
</organism>
<keyword evidence="2" id="KW-0238">DNA-binding</keyword>
<evidence type="ECO:0000259" key="1">
    <source>
        <dbReference type="PROSITE" id="PS50995"/>
    </source>
</evidence>
<proteinExistence type="predicted"/>
<accession>A0A7W8EEA8</accession>
<feature type="domain" description="HTH marR-type" evidence="1">
    <location>
        <begin position="9"/>
        <end position="149"/>
    </location>
</feature>
<reference evidence="2 3" key="1">
    <citation type="submission" date="2020-08" db="EMBL/GenBank/DDBJ databases">
        <title>Genomic Encyclopedia of Type Strains, Phase IV (KMG-IV): sequencing the most valuable type-strain genomes for metagenomic binning, comparative biology and taxonomic classification.</title>
        <authorList>
            <person name="Goeker M."/>
        </authorList>
    </citation>
    <scope>NUCLEOTIDE SEQUENCE [LARGE SCALE GENOMIC DNA]</scope>
    <source>
        <strain evidence="2 3">DSM 45385</strain>
    </source>
</reference>
<dbReference type="InterPro" id="IPR000835">
    <property type="entry name" value="HTH_MarR-typ"/>
</dbReference>
<dbReference type="SMART" id="SM00347">
    <property type="entry name" value="HTH_MARR"/>
    <property type="match status" value="1"/>
</dbReference>
<dbReference type="PROSITE" id="PS50995">
    <property type="entry name" value="HTH_MARR_2"/>
    <property type="match status" value="1"/>
</dbReference>
<evidence type="ECO:0000313" key="2">
    <source>
        <dbReference type="EMBL" id="MBB5076121.1"/>
    </source>
</evidence>
<dbReference type="Pfam" id="PF12802">
    <property type="entry name" value="MarR_2"/>
    <property type="match status" value="1"/>
</dbReference>
<comment type="caution">
    <text evidence="2">The sequence shown here is derived from an EMBL/GenBank/DDBJ whole genome shotgun (WGS) entry which is preliminary data.</text>
</comment>
<keyword evidence="3" id="KW-1185">Reference proteome</keyword>
<dbReference type="InterPro" id="IPR039422">
    <property type="entry name" value="MarR/SlyA-like"/>
</dbReference>
<dbReference type="Proteomes" id="UP000568380">
    <property type="component" value="Unassembled WGS sequence"/>
</dbReference>
<dbReference type="EMBL" id="JACHIN010000001">
    <property type="protein sequence ID" value="MBB5076121.1"/>
    <property type="molecule type" value="Genomic_DNA"/>
</dbReference>
<name>A0A7W8EEA8_9ACTN</name>
<dbReference type="PANTHER" id="PTHR33164">
    <property type="entry name" value="TRANSCRIPTIONAL REGULATOR, MARR FAMILY"/>
    <property type="match status" value="1"/>
</dbReference>
<dbReference type="Gene3D" id="1.10.10.10">
    <property type="entry name" value="Winged helix-like DNA-binding domain superfamily/Winged helix DNA-binding domain"/>
    <property type="match status" value="1"/>
</dbReference>
<dbReference type="SUPFAM" id="SSF46785">
    <property type="entry name" value="Winged helix' DNA-binding domain"/>
    <property type="match status" value="1"/>
</dbReference>
<dbReference type="InterPro" id="IPR036388">
    <property type="entry name" value="WH-like_DNA-bd_sf"/>
</dbReference>
<dbReference type="GO" id="GO:0006950">
    <property type="term" value="P:response to stress"/>
    <property type="evidence" value="ECO:0007669"/>
    <property type="project" value="TreeGrafter"/>
</dbReference>
<dbReference type="InterPro" id="IPR036390">
    <property type="entry name" value="WH_DNA-bd_sf"/>
</dbReference>
<gene>
    <name evidence="2" type="ORF">HNR40_001567</name>
</gene>
<evidence type="ECO:0000313" key="3">
    <source>
        <dbReference type="Proteomes" id="UP000568380"/>
    </source>
</evidence>
<dbReference type="AlphaFoldDB" id="A0A7W8EEA8"/>
<dbReference type="GO" id="GO:0003700">
    <property type="term" value="F:DNA-binding transcription factor activity"/>
    <property type="evidence" value="ECO:0007669"/>
    <property type="project" value="InterPro"/>
</dbReference>
<sequence length="167" mass="18481">MSRDISEHRKNLLQALGDAGRESSNAAVMYHTVMSGMLGLGVTEWKALDLLQRLGPLTAGELSQHTGLAPASVSGLVDRLEAKWMVRRIRDLKDRRRIIVEINPEQLAGASAEAIEVFEPLMRGLADLYDAYTDEQLELILDYTTKAAAVQRAATAILTERQPRRSP</sequence>